<accession>A0AA38HYC7</accession>
<sequence>MFSSPEEQQRFVVSLRHYMEYSNPEQNADGEVNQNAGQQQVDEDSGRESGNSNEIVIIFLKHSPPCFGLTGFAEKKNKEES</sequence>
<evidence type="ECO:0000313" key="2">
    <source>
        <dbReference type="EMBL" id="KAJ3645858.1"/>
    </source>
</evidence>
<keyword evidence="3" id="KW-1185">Reference proteome</keyword>
<evidence type="ECO:0000313" key="3">
    <source>
        <dbReference type="Proteomes" id="UP001168821"/>
    </source>
</evidence>
<evidence type="ECO:0000256" key="1">
    <source>
        <dbReference type="SAM" id="MobiDB-lite"/>
    </source>
</evidence>
<dbReference type="AlphaFoldDB" id="A0AA38HYC7"/>
<proteinExistence type="predicted"/>
<reference evidence="2" key="1">
    <citation type="journal article" date="2023" name="G3 (Bethesda)">
        <title>Whole genome assemblies of Zophobas morio and Tenebrio molitor.</title>
        <authorList>
            <person name="Kaur S."/>
            <person name="Stinson S.A."/>
            <person name="diCenzo G.C."/>
        </authorList>
    </citation>
    <scope>NUCLEOTIDE SEQUENCE</scope>
    <source>
        <strain evidence="2">QUZm001</strain>
    </source>
</reference>
<dbReference type="Proteomes" id="UP001168821">
    <property type="component" value="Unassembled WGS sequence"/>
</dbReference>
<comment type="caution">
    <text evidence="2">The sequence shown here is derived from an EMBL/GenBank/DDBJ whole genome shotgun (WGS) entry which is preliminary data.</text>
</comment>
<name>A0AA38HYC7_9CUCU</name>
<protein>
    <submittedName>
        <fullName evidence="2">Uncharacterized protein</fullName>
    </submittedName>
</protein>
<feature type="region of interest" description="Disordered" evidence="1">
    <location>
        <begin position="22"/>
        <end position="52"/>
    </location>
</feature>
<gene>
    <name evidence="2" type="ORF">Zmor_023481</name>
</gene>
<organism evidence="2 3">
    <name type="scientific">Zophobas morio</name>
    <dbReference type="NCBI Taxonomy" id="2755281"/>
    <lineage>
        <taxon>Eukaryota</taxon>
        <taxon>Metazoa</taxon>
        <taxon>Ecdysozoa</taxon>
        <taxon>Arthropoda</taxon>
        <taxon>Hexapoda</taxon>
        <taxon>Insecta</taxon>
        <taxon>Pterygota</taxon>
        <taxon>Neoptera</taxon>
        <taxon>Endopterygota</taxon>
        <taxon>Coleoptera</taxon>
        <taxon>Polyphaga</taxon>
        <taxon>Cucujiformia</taxon>
        <taxon>Tenebrionidae</taxon>
        <taxon>Zophobas</taxon>
    </lineage>
</organism>
<dbReference type="EMBL" id="JALNTZ010000007">
    <property type="protein sequence ID" value="KAJ3645858.1"/>
    <property type="molecule type" value="Genomic_DNA"/>
</dbReference>